<proteinExistence type="predicted"/>
<reference evidence="2" key="2">
    <citation type="submission" date="2020-09" db="EMBL/GenBank/DDBJ databases">
        <authorList>
            <person name="Sun Q."/>
            <person name="Zhou Y."/>
        </authorList>
    </citation>
    <scope>NUCLEOTIDE SEQUENCE</scope>
    <source>
        <strain evidence="2">CGMCC 1.15448</strain>
    </source>
</reference>
<protein>
    <recommendedName>
        <fullName evidence="1">HTH marR-type domain-containing protein</fullName>
    </recommendedName>
</protein>
<comment type="caution">
    <text evidence="2">The sequence shown here is derived from an EMBL/GenBank/DDBJ whole genome shotgun (WGS) entry which is preliminary data.</text>
</comment>
<reference evidence="2" key="1">
    <citation type="journal article" date="2014" name="Int. J. Syst. Evol. Microbiol.">
        <title>Complete genome sequence of Corynebacterium casei LMG S-19264T (=DSM 44701T), isolated from a smear-ripened cheese.</title>
        <authorList>
            <consortium name="US DOE Joint Genome Institute (JGI-PGF)"/>
            <person name="Walter F."/>
            <person name="Albersmeier A."/>
            <person name="Kalinowski J."/>
            <person name="Ruckert C."/>
        </authorList>
    </citation>
    <scope>NUCLEOTIDE SEQUENCE</scope>
    <source>
        <strain evidence="2">CGMCC 1.15448</strain>
    </source>
</reference>
<sequence>MSYISFTNPSFLAKSLLLSPSTMTRLLDKLEKKDIIYRLEYDGIRMVSLTPKGHESVLLLGECENAFRQRYRAILGEERAKQLSGMMNETTDLLRGKGDCRNADAKSGGESRYLPAKLRIMGTRDTSRKVEAAYLQKAISYEAYVALIDDLVAKGQTTGPDQSEAFIHYTVLNQQRMRRWEKTMQLLPAAEAAIRSITHPQTWLVLTEAWCGDAAHITPIMQALAALNPLITLRFLMRDDNLELMDRYLTNGVSRSIPKLIGLDTATLEELFTWGPRPAVLQANFMQLKQAGVEFHAIKEELQRWYNKDKTISVQEELSALAAGASASSIGMTA</sequence>
<accession>A0A8J2UEK6</accession>
<dbReference type="SUPFAM" id="SSF46785">
    <property type="entry name" value="Winged helix' DNA-binding domain"/>
    <property type="match status" value="1"/>
</dbReference>
<name>A0A8J2UEK6_9BACT</name>
<dbReference type="InterPro" id="IPR036388">
    <property type="entry name" value="WH-like_DNA-bd_sf"/>
</dbReference>
<dbReference type="Gene3D" id="3.40.30.10">
    <property type="entry name" value="Glutaredoxin"/>
    <property type="match status" value="1"/>
</dbReference>
<dbReference type="Proteomes" id="UP000607559">
    <property type="component" value="Unassembled WGS sequence"/>
</dbReference>
<dbReference type="AlphaFoldDB" id="A0A8J2UEK6"/>
<organism evidence="2 3">
    <name type="scientific">Puia dinghuensis</name>
    <dbReference type="NCBI Taxonomy" id="1792502"/>
    <lineage>
        <taxon>Bacteria</taxon>
        <taxon>Pseudomonadati</taxon>
        <taxon>Bacteroidota</taxon>
        <taxon>Chitinophagia</taxon>
        <taxon>Chitinophagales</taxon>
        <taxon>Chitinophagaceae</taxon>
        <taxon>Puia</taxon>
    </lineage>
</organism>
<dbReference type="InterPro" id="IPR000835">
    <property type="entry name" value="HTH_MarR-typ"/>
</dbReference>
<dbReference type="Gene3D" id="1.10.10.10">
    <property type="entry name" value="Winged helix-like DNA-binding domain superfamily/Winged helix DNA-binding domain"/>
    <property type="match status" value="1"/>
</dbReference>
<evidence type="ECO:0000259" key="1">
    <source>
        <dbReference type="Pfam" id="PF01047"/>
    </source>
</evidence>
<evidence type="ECO:0000313" key="2">
    <source>
        <dbReference type="EMBL" id="GGB06883.1"/>
    </source>
</evidence>
<dbReference type="Pfam" id="PF01047">
    <property type="entry name" value="MarR"/>
    <property type="match status" value="1"/>
</dbReference>
<evidence type="ECO:0000313" key="3">
    <source>
        <dbReference type="Proteomes" id="UP000607559"/>
    </source>
</evidence>
<dbReference type="GO" id="GO:0003700">
    <property type="term" value="F:DNA-binding transcription factor activity"/>
    <property type="evidence" value="ECO:0007669"/>
    <property type="project" value="InterPro"/>
</dbReference>
<keyword evidence="3" id="KW-1185">Reference proteome</keyword>
<dbReference type="EMBL" id="BMJC01000003">
    <property type="protein sequence ID" value="GGB06883.1"/>
    <property type="molecule type" value="Genomic_DNA"/>
</dbReference>
<dbReference type="InterPro" id="IPR036390">
    <property type="entry name" value="WH_DNA-bd_sf"/>
</dbReference>
<dbReference type="Pfam" id="PF14595">
    <property type="entry name" value="Thioredoxin_9"/>
    <property type="match status" value="1"/>
</dbReference>
<gene>
    <name evidence="2" type="ORF">GCM10011511_32950</name>
</gene>
<feature type="domain" description="HTH marR-type" evidence="1">
    <location>
        <begin position="8"/>
        <end position="39"/>
    </location>
</feature>